<name>A0ABP8JJJ7_9BACT</name>
<organism evidence="11 12">
    <name type="scientific">Hymenobacter koreensis</name>
    <dbReference type="NCBI Taxonomy" id="1084523"/>
    <lineage>
        <taxon>Bacteria</taxon>
        <taxon>Pseudomonadati</taxon>
        <taxon>Bacteroidota</taxon>
        <taxon>Cytophagia</taxon>
        <taxon>Cytophagales</taxon>
        <taxon>Hymenobacteraceae</taxon>
        <taxon>Hymenobacter</taxon>
    </lineage>
</organism>
<evidence type="ECO:0000256" key="9">
    <source>
        <dbReference type="ARBA" id="ARBA00023136"/>
    </source>
</evidence>
<keyword evidence="7" id="KW-0653">Protein transport</keyword>
<evidence type="ECO:0000256" key="3">
    <source>
        <dbReference type="ARBA" id="ARBA00022448"/>
    </source>
</evidence>
<dbReference type="Pfam" id="PF03544">
    <property type="entry name" value="TonB_C"/>
    <property type="match status" value="1"/>
</dbReference>
<dbReference type="Gene3D" id="3.30.1150.10">
    <property type="match status" value="1"/>
</dbReference>
<dbReference type="NCBIfam" id="TIGR01352">
    <property type="entry name" value="tonB_Cterm"/>
    <property type="match status" value="1"/>
</dbReference>
<keyword evidence="8" id="KW-1133">Transmembrane helix</keyword>
<keyword evidence="12" id="KW-1185">Reference proteome</keyword>
<feature type="domain" description="TonB C-terminal" evidence="10">
    <location>
        <begin position="157"/>
        <end position="229"/>
    </location>
</feature>
<comment type="subcellular location">
    <subcellularLocation>
        <location evidence="1">Cell inner membrane</location>
        <topology evidence="1">Single-pass membrane protein</topology>
        <orientation evidence="1">Periplasmic side</orientation>
    </subcellularLocation>
</comment>
<evidence type="ECO:0000313" key="12">
    <source>
        <dbReference type="Proteomes" id="UP001500454"/>
    </source>
</evidence>
<gene>
    <name evidence="11" type="ORF">GCM10023186_41080</name>
</gene>
<reference evidence="12" key="1">
    <citation type="journal article" date="2019" name="Int. J. Syst. Evol. Microbiol.">
        <title>The Global Catalogue of Microorganisms (GCM) 10K type strain sequencing project: providing services to taxonomists for standard genome sequencing and annotation.</title>
        <authorList>
            <consortium name="The Broad Institute Genomics Platform"/>
            <consortium name="The Broad Institute Genome Sequencing Center for Infectious Disease"/>
            <person name="Wu L."/>
            <person name="Ma J."/>
        </authorList>
    </citation>
    <scope>NUCLEOTIDE SEQUENCE [LARGE SCALE GENOMIC DNA]</scope>
    <source>
        <strain evidence="12">JCM 17924</strain>
    </source>
</reference>
<keyword evidence="3" id="KW-0813">Transport</keyword>
<evidence type="ECO:0000256" key="2">
    <source>
        <dbReference type="ARBA" id="ARBA00006555"/>
    </source>
</evidence>
<comment type="similarity">
    <text evidence="2">Belongs to the TonB family.</text>
</comment>
<dbReference type="EMBL" id="BAABHA010000015">
    <property type="protein sequence ID" value="GAA4391613.1"/>
    <property type="molecule type" value="Genomic_DNA"/>
</dbReference>
<comment type="caution">
    <text evidence="11">The sequence shown here is derived from an EMBL/GenBank/DDBJ whole genome shotgun (WGS) entry which is preliminary data.</text>
</comment>
<sequence>MLHQLPITNVRISACREDWARMPSTEQGRHCARCNREVVDFTHASHATLTQARATAADGRLCGRFRVKQLAPESRPPRLQPKLRLFLAALVLVCVQGLSAQQAWAQVQKQGSARLAPQGKQTAVVPHDEAFFLGTVVEQMPEFRGGQEAFVRFLKTNLRYPDAATQQGKVFIGFTVQASGQVTDATVVKGLEPMLDAEALRVVRMMPPWIPASQNEQPVSVRYTLPISFSRQAVSAPASR</sequence>
<dbReference type="InterPro" id="IPR006260">
    <property type="entry name" value="TonB/TolA_C"/>
</dbReference>
<accession>A0ABP8JJJ7</accession>
<keyword evidence="6" id="KW-0812">Transmembrane</keyword>
<keyword evidence="4" id="KW-1003">Cell membrane</keyword>
<evidence type="ECO:0000256" key="4">
    <source>
        <dbReference type="ARBA" id="ARBA00022475"/>
    </source>
</evidence>
<keyword evidence="9" id="KW-0472">Membrane</keyword>
<evidence type="ECO:0000256" key="1">
    <source>
        <dbReference type="ARBA" id="ARBA00004383"/>
    </source>
</evidence>
<dbReference type="InterPro" id="IPR037682">
    <property type="entry name" value="TonB_C"/>
</dbReference>
<dbReference type="RefSeq" id="WP_345227278.1">
    <property type="nucleotide sequence ID" value="NZ_BAABHA010000015.1"/>
</dbReference>
<evidence type="ECO:0000256" key="6">
    <source>
        <dbReference type="ARBA" id="ARBA00022692"/>
    </source>
</evidence>
<dbReference type="PANTHER" id="PTHR33446">
    <property type="entry name" value="PROTEIN TONB-RELATED"/>
    <property type="match status" value="1"/>
</dbReference>
<evidence type="ECO:0000259" key="10">
    <source>
        <dbReference type="Pfam" id="PF03544"/>
    </source>
</evidence>
<dbReference type="Proteomes" id="UP001500454">
    <property type="component" value="Unassembled WGS sequence"/>
</dbReference>
<evidence type="ECO:0000256" key="7">
    <source>
        <dbReference type="ARBA" id="ARBA00022927"/>
    </source>
</evidence>
<dbReference type="SUPFAM" id="SSF74653">
    <property type="entry name" value="TolA/TonB C-terminal domain"/>
    <property type="match status" value="1"/>
</dbReference>
<dbReference type="PANTHER" id="PTHR33446:SF2">
    <property type="entry name" value="PROTEIN TONB"/>
    <property type="match status" value="1"/>
</dbReference>
<evidence type="ECO:0000256" key="8">
    <source>
        <dbReference type="ARBA" id="ARBA00022989"/>
    </source>
</evidence>
<proteinExistence type="inferred from homology"/>
<evidence type="ECO:0000256" key="5">
    <source>
        <dbReference type="ARBA" id="ARBA00022519"/>
    </source>
</evidence>
<keyword evidence="5" id="KW-0997">Cell inner membrane</keyword>
<evidence type="ECO:0000313" key="11">
    <source>
        <dbReference type="EMBL" id="GAA4391613.1"/>
    </source>
</evidence>
<protein>
    <recommendedName>
        <fullName evidence="10">TonB C-terminal domain-containing protein</fullName>
    </recommendedName>
</protein>
<dbReference type="InterPro" id="IPR051045">
    <property type="entry name" value="TonB-dependent_transducer"/>
</dbReference>